<dbReference type="SUPFAM" id="SSF51905">
    <property type="entry name" value="FAD/NAD(P)-binding domain"/>
    <property type="match status" value="1"/>
</dbReference>
<dbReference type="AlphaFoldDB" id="A0A372NRP3"/>
<dbReference type="Pfam" id="PF01494">
    <property type="entry name" value="FAD_binding_3"/>
    <property type="match status" value="1"/>
</dbReference>
<evidence type="ECO:0000259" key="2">
    <source>
        <dbReference type="Pfam" id="PF01494"/>
    </source>
</evidence>
<dbReference type="GO" id="GO:0071949">
    <property type="term" value="F:FAD binding"/>
    <property type="evidence" value="ECO:0007669"/>
    <property type="project" value="InterPro"/>
</dbReference>
<dbReference type="Gene3D" id="3.30.9.10">
    <property type="entry name" value="D-Amino Acid Oxidase, subunit A, domain 2"/>
    <property type="match status" value="1"/>
</dbReference>
<proteinExistence type="predicted"/>
<dbReference type="GO" id="GO:0004497">
    <property type="term" value="F:monooxygenase activity"/>
    <property type="evidence" value="ECO:0007669"/>
    <property type="project" value="UniProtKB-KW"/>
</dbReference>
<dbReference type="Gene3D" id="3.50.50.60">
    <property type="entry name" value="FAD/NAD(P)-binding domain"/>
    <property type="match status" value="1"/>
</dbReference>
<dbReference type="OrthoDB" id="9766816at2"/>
<dbReference type="PRINTS" id="PR00420">
    <property type="entry name" value="RNGMNOXGNASE"/>
</dbReference>
<dbReference type="InterPro" id="IPR002938">
    <property type="entry name" value="FAD-bd"/>
</dbReference>
<dbReference type="InterPro" id="IPR036188">
    <property type="entry name" value="FAD/NAD-bd_sf"/>
</dbReference>
<keyword evidence="4" id="KW-1185">Reference proteome</keyword>
<dbReference type="Proteomes" id="UP000264217">
    <property type="component" value="Unassembled WGS sequence"/>
</dbReference>
<evidence type="ECO:0000313" key="4">
    <source>
        <dbReference type="Proteomes" id="UP000264217"/>
    </source>
</evidence>
<dbReference type="PANTHER" id="PTHR46865:SF2">
    <property type="entry name" value="MONOOXYGENASE"/>
    <property type="match status" value="1"/>
</dbReference>
<name>A0A372NRP3_9SPHI</name>
<dbReference type="PANTHER" id="PTHR46865">
    <property type="entry name" value="OXIDOREDUCTASE-RELATED"/>
    <property type="match status" value="1"/>
</dbReference>
<feature type="domain" description="FAD-binding" evidence="2">
    <location>
        <begin position="12"/>
        <end position="318"/>
    </location>
</feature>
<reference evidence="3 4" key="1">
    <citation type="submission" date="2018-08" db="EMBL/GenBank/DDBJ databases">
        <title>Mucilaginibacter sp. MYSH2.</title>
        <authorList>
            <person name="Seo T."/>
        </authorList>
    </citation>
    <scope>NUCLEOTIDE SEQUENCE [LARGE SCALE GENOMIC DNA]</scope>
    <source>
        <strain evidence="3 4">MYSH2</strain>
    </source>
</reference>
<keyword evidence="1" id="KW-0472">Membrane</keyword>
<dbReference type="EMBL" id="QWDC01000003">
    <property type="protein sequence ID" value="RFZ91310.1"/>
    <property type="molecule type" value="Genomic_DNA"/>
</dbReference>
<comment type="caution">
    <text evidence="3">The sequence shown here is derived from an EMBL/GenBank/DDBJ whole genome shotgun (WGS) entry which is preliminary data.</text>
</comment>
<dbReference type="RefSeq" id="WP_117393555.1">
    <property type="nucleotide sequence ID" value="NZ_QWDC01000003.1"/>
</dbReference>
<gene>
    <name evidence="3" type="ORF">D0C36_20500</name>
</gene>
<feature type="transmembrane region" description="Helical" evidence="1">
    <location>
        <begin position="12"/>
        <end position="29"/>
    </location>
</feature>
<dbReference type="InterPro" id="IPR051704">
    <property type="entry name" value="FAD_aromatic-hydroxylase"/>
</dbReference>
<protein>
    <submittedName>
        <fullName evidence="3">FAD-binding monooxygenase</fullName>
    </submittedName>
</protein>
<evidence type="ECO:0000256" key="1">
    <source>
        <dbReference type="SAM" id="Phobius"/>
    </source>
</evidence>
<organism evidence="3 4">
    <name type="scientific">Mucilaginibacter conchicola</name>
    <dbReference type="NCBI Taxonomy" id="2303333"/>
    <lineage>
        <taxon>Bacteria</taxon>
        <taxon>Pseudomonadati</taxon>
        <taxon>Bacteroidota</taxon>
        <taxon>Sphingobacteriia</taxon>
        <taxon>Sphingobacteriales</taxon>
        <taxon>Sphingobacteriaceae</taxon>
        <taxon>Mucilaginibacter</taxon>
    </lineage>
</organism>
<keyword evidence="1" id="KW-0812">Transmembrane</keyword>
<keyword evidence="3" id="KW-0503">Monooxygenase</keyword>
<evidence type="ECO:0000313" key="3">
    <source>
        <dbReference type="EMBL" id="RFZ91310.1"/>
    </source>
</evidence>
<keyword evidence="1" id="KW-1133">Transmembrane helix</keyword>
<accession>A0A372NRP3</accession>
<keyword evidence="3" id="KW-0560">Oxidoreductase</keyword>
<sequence>MPPAQDKQQRKNILISGASIAGLTLAYWLNHYGFEVTVVEKAAELRLGGQNIDVKGPAWEIAQKMGIAQKIRRADTTEAGIRFVDTKNKVLAEFPKGHPMSMTQELEILRGDLVKILYELTEDKVSYRFGDHITGISEQAGHTEVSFAGGKKAEYSLVLIAEGIGSSTRAMVFKDVVKFRYLGLYTAYFTIEKQDTDTRWARWCNAPGGIVFLLRPDPYGTTRASVTLKAKEKAYKNLDPEQQKKALTAAIKDAGWEAPRLAEEISKSGELYFERLSQVISPVWSKGRTAMTGDAAYCVTPIAGKGTDLAMLGPYILAGEIAGTDDHQLAFFNYRQKLESYVREAQKLPPGIPLLVYPESRTGVRLINFLFRIFGSRLVKNLALRLSRNKKAPAKTFELPVYKD</sequence>